<name>A0A0F8YV22_9ZZZZ</name>
<accession>A0A0F8YV22</accession>
<reference evidence="1" key="1">
    <citation type="journal article" date="2015" name="Nature">
        <title>Complex archaea that bridge the gap between prokaryotes and eukaryotes.</title>
        <authorList>
            <person name="Spang A."/>
            <person name="Saw J.H."/>
            <person name="Jorgensen S.L."/>
            <person name="Zaremba-Niedzwiedzka K."/>
            <person name="Martijn J."/>
            <person name="Lind A.E."/>
            <person name="van Eijk R."/>
            <person name="Schleper C."/>
            <person name="Guy L."/>
            <person name="Ettema T.J."/>
        </authorList>
    </citation>
    <scope>NUCLEOTIDE SEQUENCE</scope>
</reference>
<gene>
    <name evidence="1" type="ORF">LCGC14_2774680</name>
</gene>
<feature type="non-terminal residue" evidence="1">
    <location>
        <position position="41"/>
    </location>
</feature>
<sequence length="41" mass="4460">MNREALEAANCAGLKERDSTAGNLALELDERSRMIILAAIE</sequence>
<dbReference type="AlphaFoldDB" id="A0A0F8YV22"/>
<dbReference type="EMBL" id="LAZR01051371">
    <property type="protein sequence ID" value="KKK85303.1"/>
    <property type="molecule type" value="Genomic_DNA"/>
</dbReference>
<evidence type="ECO:0000313" key="1">
    <source>
        <dbReference type="EMBL" id="KKK85303.1"/>
    </source>
</evidence>
<proteinExistence type="predicted"/>
<organism evidence="1">
    <name type="scientific">marine sediment metagenome</name>
    <dbReference type="NCBI Taxonomy" id="412755"/>
    <lineage>
        <taxon>unclassified sequences</taxon>
        <taxon>metagenomes</taxon>
        <taxon>ecological metagenomes</taxon>
    </lineage>
</organism>
<comment type="caution">
    <text evidence="1">The sequence shown here is derived from an EMBL/GenBank/DDBJ whole genome shotgun (WGS) entry which is preliminary data.</text>
</comment>
<protein>
    <submittedName>
        <fullName evidence="1">Uncharacterized protein</fullName>
    </submittedName>
</protein>